<evidence type="ECO:0000256" key="1">
    <source>
        <dbReference type="ARBA" id="ARBA00010835"/>
    </source>
</evidence>
<name>A0AAE0PIL8_SORBR</name>
<dbReference type="EMBL" id="JAUTDP010000003">
    <property type="protein sequence ID" value="KAK3400564.1"/>
    <property type="molecule type" value="Genomic_DNA"/>
</dbReference>
<dbReference type="Pfam" id="PF00472">
    <property type="entry name" value="RF-1"/>
    <property type="match status" value="1"/>
</dbReference>
<reference evidence="4" key="2">
    <citation type="submission" date="2023-07" db="EMBL/GenBank/DDBJ databases">
        <authorList>
            <consortium name="Lawrence Berkeley National Laboratory"/>
            <person name="Haridas S."/>
            <person name="Hensen N."/>
            <person name="Bonometti L."/>
            <person name="Westerberg I."/>
            <person name="Brannstrom I.O."/>
            <person name="Guillou S."/>
            <person name="Cros-Aarteil S."/>
            <person name="Calhoun S."/>
            <person name="Kuo A."/>
            <person name="Mondo S."/>
            <person name="Pangilinan J."/>
            <person name="Riley R."/>
            <person name="LaButti K."/>
            <person name="Andreopoulos B."/>
            <person name="Lipzen A."/>
            <person name="Chen C."/>
            <person name="Yanf M."/>
            <person name="Daum C."/>
            <person name="Ng V."/>
            <person name="Clum A."/>
            <person name="Steindorff A."/>
            <person name="Ohm R."/>
            <person name="Martin F."/>
            <person name="Silar P."/>
            <person name="Natvig D."/>
            <person name="Lalanne C."/>
            <person name="Gautier V."/>
            <person name="Ament-velasquez S.L."/>
            <person name="Kruys A."/>
            <person name="Hutchinson M.I."/>
            <person name="Powell A.J."/>
            <person name="Barry K."/>
            <person name="Miller A.N."/>
            <person name="Grigoriev I.V."/>
            <person name="Debuchy R."/>
            <person name="Gladieux P."/>
            <person name="Thoren M.H."/>
            <person name="Johannesson H."/>
        </authorList>
    </citation>
    <scope>NUCLEOTIDE SEQUENCE</scope>
    <source>
        <strain evidence="4">FGSC 1904</strain>
    </source>
</reference>
<accession>A0AAE0PIL8</accession>
<feature type="region of interest" description="Disordered" evidence="2">
    <location>
        <begin position="60"/>
        <end position="87"/>
    </location>
</feature>
<comment type="similarity">
    <text evidence="1">Belongs to the prokaryotic/mitochondrial release factor family.</text>
</comment>
<dbReference type="GO" id="GO:0016150">
    <property type="term" value="F:translation release factor activity, codon nonspecific"/>
    <property type="evidence" value="ECO:0007669"/>
    <property type="project" value="TreeGrafter"/>
</dbReference>
<feature type="region of interest" description="Disordered" evidence="2">
    <location>
        <begin position="181"/>
        <end position="201"/>
    </location>
</feature>
<gene>
    <name evidence="4" type="ORF">B0T20DRAFT_404713</name>
</gene>
<dbReference type="PANTHER" id="PTHR11075">
    <property type="entry name" value="PEPTIDE CHAIN RELEASE FACTOR"/>
    <property type="match status" value="1"/>
</dbReference>
<evidence type="ECO:0000313" key="4">
    <source>
        <dbReference type="EMBL" id="KAK3400564.1"/>
    </source>
</evidence>
<dbReference type="InterPro" id="IPR045853">
    <property type="entry name" value="Pep_chain_release_fac_I_sf"/>
</dbReference>
<sequence length="201" mass="22885">MNNFKMRLLAGFMPMAHMRPTWAIKPGPVLVTRRLARYQAFDAGFDPDQLAEARKWHKSFQPSTLPQGETSFSRSSGPGGQHVNKTETKATTIWPVSKLLGHLPKLLHAKLRESKYYTRNNDSITIQAQTERNRSANQAQNHQKLYDELMSLYQKTVPGESSPDKARKYEALKKTAKEVRLKEKKFHSAKKQSRKGGGGDY</sequence>
<proteinExistence type="inferred from homology"/>
<evidence type="ECO:0000256" key="2">
    <source>
        <dbReference type="SAM" id="MobiDB-lite"/>
    </source>
</evidence>
<keyword evidence="5" id="KW-1185">Reference proteome</keyword>
<dbReference type="Gene3D" id="3.30.160.20">
    <property type="match status" value="1"/>
</dbReference>
<reference evidence="4" key="1">
    <citation type="journal article" date="2023" name="Mol. Phylogenet. Evol.">
        <title>Genome-scale phylogeny and comparative genomics of the fungal order Sordariales.</title>
        <authorList>
            <person name="Hensen N."/>
            <person name="Bonometti L."/>
            <person name="Westerberg I."/>
            <person name="Brannstrom I.O."/>
            <person name="Guillou S."/>
            <person name="Cros-Aarteil S."/>
            <person name="Calhoun S."/>
            <person name="Haridas S."/>
            <person name="Kuo A."/>
            <person name="Mondo S."/>
            <person name="Pangilinan J."/>
            <person name="Riley R."/>
            <person name="LaButti K."/>
            <person name="Andreopoulos B."/>
            <person name="Lipzen A."/>
            <person name="Chen C."/>
            <person name="Yan M."/>
            <person name="Daum C."/>
            <person name="Ng V."/>
            <person name="Clum A."/>
            <person name="Steindorff A."/>
            <person name="Ohm R.A."/>
            <person name="Martin F."/>
            <person name="Silar P."/>
            <person name="Natvig D.O."/>
            <person name="Lalanne C."/>
            <person name="Gautier V."/>
            <person name="Ament-Velasquez S.L."/>
            <person name="Kruys A."/>
            <person name="Hutchinson M.I."/>
            <person name="Powell A.J."/>
            <person name="Barry K."/>
            <person name="Miller A.N."/>
            <person name="Grigoriev I.V."/>
            <person name="Debuchy R."/>
            <person name="Gladieux P."/>
            <person name="Hiltunen Thoren M."/>
            <person name="Johannesson H."/>
        </authorList>
    </citation>
    <scope>NUCLEOTIDE SEQUENCE</scope>
    <source>
        <strain evidence="4">FGSC 1904</strain>
    </source>
</reference>
<evidence type="ECO:0000259" key="3">
    <source>
        <dbReference type="Pfam" id="PF00472"/>
    </source>
</evidence>
<dbReference type="GO" id="GO:0004045">
    <property type="term" value="F:peptidyl-tRNA hydrolase activity"/>
    <property type="evidence" value="ECO:0007669"/>
    <property type="project" value="TreeGrafter"/>
</dbReference>
<dbReference type="GO" id="GO:0005762">
    <property type="term" value="C:mitochondrial large ribosomal subunit"/>
    <property type="evidence" value="ECO:0007669"/>
    <property type="project" value="TreeGrafter"/>
</dbReference>
<feature type="compositionally biased region" description="Basic residues" evidence="2">
    <location>
        <begin position="182"/>
        <end position="194"/>
    </location>
</feature>
<dbReference type="SUPFAM" id="SSF75620">
    <property type="entry name" value="Release factor"/>
    <property type="match status" value="1"/>
</dbReference>
<feature type="compositionally biased region" description="Polar residues" evidence="2">
    <location>
        <begin position="60"/>
        <end position="76"/>
    </location>
</feature>
<dbReference type="InterPro" id="IPR000352">
    <property type="entry name" value="Pep_chain_release_fac_I"/>
</dbReference>
<comment type="caution">
    <text evidence="4">The sequence shown here is derived from an EMBL/GenBank/DDBJ whole genome shotgun (WGS) entry which is preliminary data.</text>
</comment>
<dbReference type="GO" id="GO:0070126">
    <property type="term" value="P:mitochondrial translational termination"/>
    <property type="evidence" value="ECO:0007669"/>
    <property type="project" value="TreeGrafter"/>
</dbReference>
<evidence type="ECO:0000313" key="5">
    <source>
        <dbReference type="Proteomes" id="UP001281003"/>
    </source>
</evidence>
<organism evidence="4 5">
    <name type="scientific">Sordaria brevicollis</name>
    <dbReference type="NCBI Taxonomy" id="83679"/>
    <lineage>
        <taxon>Eukaryota</taxon>
        <taxon>Fungi</taxon>
        <taxon>Dikarya</taxon>
        <taxon>Ascomycota</taxon>
        <taxon>Pezizomycotina</taxon>
        <taxon>Sordariomycetes</taxon>
        <taxon>Sordariomycetidae</taxon>
        <taxon>Sordariales</taxon>
        <taxon>Sordariaceae</taxon>
        <taxon>Sordaria</taxon>
    </lineage>
</organism>
<protein>
    <recommendedName>
        <fullName evidence="3">Prokaryotic-type class I peptide chain release factors domain-containing protein</fullName>
    </recommendedName>
</protein>
<dbReference type="PANTHER" id="PTHR11075:SF54">
    <property type="entry name" value="LARGE RIBOSOMAL SUBUNIT PROTEIN ML62"/>
    <property type="match status" value="1"/>
</dbReference>
<dbReference type="InterPro" id="IPR052104">
    <property type="entry name" value="Mito_Release_Factor_mL62"/>
</dbReference>
<dbReference type="Proteomes" id="UP001281003">
    <property type="component" value="Unassembled WGS sequence"/>
</dbReference>
<feature type="domain" description="Prokaryotic-type class I peptide chain release factors" evidence="3">
    <location>
        <begin position="69"/>
        <end position="194"/>
    </location>
</feature>
<dbReference type="AlphaFoldDB" id="A0AAE0PIL8"/>